<evidence type="ECO:0000259" key="1">
    <source>
        <dbReference type="Pfam" id="PF23751"/>
    </source>
</evidence>
<proteinExistence type="predicted"/>
<dbReference type="AlphaFoldDB" id="A0AAP0EG00"/>
<dbReference type="Pfam" id="PF23751">
    <property type="entry name" value="Beta-prop_WDR11_1st"/>
    <property type="match status" value="1"/>
</dbReference>
<keyword evidence="3" id="KW-1185">Reference proteome</keyword>
<evidence type="ECO:0000313" key="3">
    <source>
        <dbReference type="Proteomes" id="UP001419268"/>
    </source>
</evidence>
<dbReference type="EMBL" id="JBBNAG010000012">
    <property type="protein sequence ID" value="KAK9088658.1"/>
    <property type="molecule type" value="Genomic_DNA"/>
</dbReference>
<feature type="domain" description="WDR11 first beta-propeller" evidence="1">
    <location>
        <begin position="215"/>
        <end position="266"/>
    </location>
</feature>
<comment type="caution">
    <text evidence="2">The sequence shown here is derived from an EMBL/GenBank/DDBJ whole genome shotgun (WGS) entry which is preliminary data.</text>
</comment>
<evidence type="ECO:0000313" key="2">
    <source>
        <dbReference type="EMBL" id="KAK9088658.1"/>
    </source>
</evidence>
<protein>
    <recommendedName>
        <fullName evidence="1">WDR11 first beta-propeller domain-containing protein</fullName>
    </recommendedName>
</protein>
<gene>
    <name evidence="2" type="ORF">Scep_027740</name>
</gene>
<organism evidence="2 3">
    <name type="scientific">Stephania cephalantha</name>
    <dbReference type="NCBI Taxonomy" id="152367"/>
    <lineage>
        <taxon>Eukaryota</taxon>
        <taxon>Viridiplantae</taxon>
        <taxon>Streptophyta</taxon>
        <taxon>Embryophyta</taxon>
        <taxon>Tracheophyta</taxon>
        <taxon>Spermatophyta</taxon>
        <taxon>Magnoliopsida</taxon>
        <taxon>Ranunculales</taxon>
        <taxon>Menispermaceae</taxon>
        <taxon>Menispermoideae</taxon>
        <taxon>Cissampelideae</taxon>
        <taxon>Stephania</taxon>
    </lineage>
</organism>
<dbReference type="Proteomes" id="UP001419268">
    <property type="component" value="Unassembled WGS sequence"/>
</dbReference>
<name>A0AAP0EG00_9MAGN</name>
<reference evidence="2 3" key="1">
    <citation type="submission" date="2024-01" db="EMBL/GenBank/DDBJ databases">
        <title>Genome assemblies of Stephania.</title>
        <authorList>
            <person name="Yang L."/>
        </authorList>
    </citation>
    <scope>NUCLEOTIDE SEQUENCE [LARGE SCALE GENOMIC DNA]</scope>
    <source>
        <strain evidence="2">JXDWG</strain>
        <tissue evidence="2">Leaf</tissue>
    </source>
</reference>
<dbReference type="InterPro" id="IPR057852">
    <property type="entry name" value="Beta-prop_WDR11_1st"/>
</dbReference>
<sequence>MADQPDADDQGRVGDRLYVTSTYFQAWIQRIESQGRQMDELLALLWGQVAPTPSPSTLTVIPTTDVSAAMPQATPSAPTVSAIPVPPITTMVPVQATIVAPTYNDSDVHLTAEFRWTREYEKYRPKKFSGGHNLDEVEAYILSHEKIQKLLRIEESLYREFEQTRERLHDACRCGIGIERVKFGIKFLEVGGMTNMPPSRYLHRTYDWRDHWSLSTSRSRCFWRCYASLEFLSCLIRDPFNSHHLCAFILFVKLVGDSEEDVVAKEV</sequence>
<accession>A0AAP0EG00</accession>